<reference evidence="2 3" key="1">
    <citation type="submission" date="2018-08" db="EMBL/GenBank/DDBJ databases">
        <authorList>
            <person name="Laetsch R D."/>
            <person name="Stevens L."/>
            <person name="Kumar S."/>
            <person name="Blaxter L. M."/>
        </authorList>
    </citation>
    <scope>NUCLEOTIDE SEQUENCE [LARGE SCALE GENOMIC DNA]</scope>
</reference>
<dbReference type="Proteomes" id="UP000276991">
    <property type="component" value="Unassembled WGS sequence"/>
</dbReference>
<gene>
    <name evidence="2" type="ORF">NAV_LOCUS5508</name>
</gene>
<evidence type="ECO:0000313" key="3">
    <source>
        <dbReference type="Proteomes" id="UP000276991"/>
    </source>
</evidence>
<dbReference type="EMBL" id="UPTC01000968">
    <property type="protein sequence ID" value="VBB30717.1"/>
    <property type="molecule type" value="Genomic_DNA"/>
</dbReference>
<name>A0A498SLC8_ACAVI</name>
<feature type="region of interest" description="Disordered" evidence="1">
    <location>
        <begin position="54"/>
        <end position="91"/>
    </location>
</feature>
<evidence type="ECO:0000256" key="1">
    <source>
        <dbReference type="SAM" id="MobiDB-lite"/>
    </source>
</evidence>
<organism evidence="2 3">
    <name type="scientific">Acanthocheilonema viteae</name>
    <name type="common">Filarial nematode worm</name>
    <name type="synonym">Dipetalonema viteae</name>
    <dbReference type="NCBI Taxonomy" id="6277"/>
    <lineage>
        <taxon>Eukaryota</taxon>
        <taxon>Metazoa</taxon>
        <taxon>Ecdysozoa</taxon>
        <taxon>Nematoda</taxon>
        <taxon>Chromadorea</taxon>
        <taxon>Rhabditida</taxon>
        <taxon>Spirurina</taxon>
        <taxon>Spiruromorpha</taxon>
        <taxon>Filarioidea</taxon>
        <taxon>Onchocercidae</taxon>
        <taxon>Acanthocheilonema</taxon>
    </lineage>
</organism>
<evidence type="ECO:0000313" key="2">
    <source>
        <dbReference type="EMBL" id="VBB30717.1"/>
    </source>
</evidence>
<accession>A0A498SLC8</accession>
<keyword evidence="3" id="KW-1185">Reference proteome</keyword>
<dbReference type="AlphaFoldDB" id="A0A498SLC8"/>
<feature type="compositionally biased region" description="Polar residues" evidence="1">
    <location>
        <begin position="82"/>
        <end position="91"/>
    </location>
</feature>
<protein>
    <submittedName>
        <fullName evidence="2">Uncharacterized protein</fullName>
    </submittedName>
</protein>
<sequence>MFSDSDNNDNESSTDDGCSCGATMIITAAIFDHFIICILLNDIPLPYLVKYKNDDNVSDDNGDDGGDNDDDDGDNDDDHAMNISQIYSSDL</sequence>
<feature type="compositionally biased region" description="Acidic residues" evidence="1">
    <location>
        <begin position="56"/>
        <end position="77"/>
    </location>
</feature>
<proteinExistence type="predicted"/>